<dbReference type="AlphaFoldDB" id="M8CAU5"/>
<reference evidence="2" key="1">
    <citation type="submission" date="2015-06" db="UniProtKB">
        <authorList>
            <consortium name="EnsemblPlants"/>
        </authorList>
    </citation>
    <scope>IDENTIFICATION</scope>
</reference>
<name>M8CAU5_AEGTA</name>
<dbReference type="EnsemblPlants" id="EMT12238">
    <property type="protein sequence ID" value="EMT12238"/>
    <property type="gene ID" value="F775_00324"/>
</dbReference>
<accession>M8CAU5</accession>
<protein>
    <submittedName>
        <fullName evidence="2">Uncharacterized protein</fullName>
    </submittedName>
</protein>
<feature type="compositionally biased region" description="Basic and acidic residues" evidence="1">
    <location>
        <begin position="1"/>
        <end position="18"/>
    </location>
</feature>
<proteinExistence type="predicted"/>
<feature type="region of interest" description="Disordered" evidence="1">
    <location>
        <begin position="1"/>
        <end position="29"/>
    </location>
</feature>
<evidence type="ECO:0000256" key="1">
    <source>
        <dbReference type="SAM" id="MobiDB-lite"/>
    </source>
</evidence>
<evidence type="ECO:0000313" key="2">
    <source>
        <dbReference type="EnsemblPlants" id="EMT12238"/>
    </source>
</evidence>
<sequence length="126" mass="13837">MEAPARREATTTTDDHASEGVPVGTRPPPNFFLPPPPFILLLLPAGPRVHQSMVFFRSSLLSHRFSRRVSGKLKCHHGIQISCSLQRVASSFSMSKKDTTIIITLTTLSTAFHEFGHALAAARLQC</sequence>
<organism evidence="2">
    <name type="scientific">Aegilops tauschii</name>
    <name type="common">Tausch's goatgrass</name>
    <name type="synonym">Aegilops squarrosa</name>
    <dbReference type="NCBI Taxonomy" id="37682"/>
    <lineage>
        <taxon>Eukaryota</taxon>
        <taxon>Viridiplantae</taxon>
        <taxon>Streptophyta</taxon>
        <taxon>Embryophyta</taxon>
        <taxon>Tracheophyta</taxon>
        <taxon>Spermatophyta</taxon>
        <taxon>Magnoliopsida</taxon>
        <taxon>Liliopsida</taxon>
        <taxon>Poales</taxon>
        <taxon>Poaceae</taxon>
        <taxon>BOP clade</taxon>
        <taxon>Pooideae</taxon>
        <taxon>Triticodae</taxon>
        <taxon>Triticeae</taxon>
        <taxon>Triticinae</taxon>
        <taxon>Aegilops</taxon>
    </lineage>
</organism>